<evidence type="ECO:0000256" key="1">
    <source>
        <dbReference type="ARBA" id="ARBA00022441"/>
    </source>
</evidence>
<dbReference type="AlphaFoldDB" id="A0A4X2LLM3"/>
<dbReference type="InterPro" id="IPR052124">
    <property type="entry name" value="Rab9_kelch_effector"/>
</dbReference>
<dbReference type="GeneID" id="114046869"/>
<dbReference type="Gene3D" id="2.120.10.80">
    <property type="entry name" value="Kelch-type beta propeller"/>
    <property type="match status" value="2"/>
</dbReference>
<sequence>MTLLQVLEPGDCPQKATWYSLAPPGHGPCARVGHNCLYLPPGQDTDQGKVFVVGGANPNGSFSDVYYIDLATHQWNEVDCEGLLARYEHASFLPLSTPGRIWVFGGADQSGNRNCLQALDLETRMWSTPNVTGTPPSPRTFHTASAIIGNQLYVFGGGEKGAKPVQDTQLHVFDATTLSWSQPETCGEPPPPRHGHVMVALGPKLFVHGGLAGDEFYDDLYCIDTNDMKWEKLETTGDVPSGCAAHSAVAIGKHIYVFGGMAPTGALATMYQYHIEKQHWSLLKFDTYSPPGRLDHSMCIIPWHVAPASAEEHTNIGSVNSNVEKEGLADEIVKGDDLDQKETDTFLCLVFGGMNTEGEIYSDCVVTLVD</sequence>
<dbReference type="OrthoDB" id="10251809at2759"/>
<evidence type="ECO:0000313" key="6">
    <source>
        <dbReference type="Ensembl" id="ENSVURP00010022936.1"/>
    </source>
</evidence>
<reference evidence="7" key="1">
    <citation type="submission" date="2018-12" db="EMBL/GenBank/DDBJ databases">
        <authorList>
            <person name="Yazar S."/>
        </authorList>
    </citation>
    <scope>NUCLEOTIDE SEQUENCE [LARGE SCALE GENOMIC DNA]</scope>
</reference>
<reference evidence="6" key="2">
    <citation type="submission" date="2025-05" db="UniProtKB">
        <authorList>
            <consortium name="Ensembl"/>
        </authorList>
    </citation>
    <scope>IDENTIFICATION</scope>
</reference>
<dbReference type="InterPro" id="IPR015915">
    <property type="entry name" value="Kelch-typ_b-propeller"/>
</dbReference>
<accession>A0A4X2LLM3</accession>
<dbReference type="RefSeq" id="XP_027723242.1">
    <property type="nucleotide sequence ID" value="XM_027867441.1"/>
</dbReference>
<dbReference type="Ensembl" id="ENSVURT00010026102.1">
    <property type="protein sequence ID" value="ENSVURP00010022936.1"/>
    <property type="gene ID" value="ENSVURG00010017575.1"/>
</dbReference>
<keyword evidence="2" id="KW-0677">Repeat</keyword>
<dbReference type="RefSeq" id="XP_027723239.1">
    <property type="nucleotide sequence ID" value="XM_027867438.1"/>
</dbReference>
<dbReference type="Proteomes" id="UP000314987">
    <property type="component" value="Unassembled WGS sequence"/>
</dbReference>
<dbReference type="SUPFAM" id="SSF117281">
    <property type="entry name" value="Kelch motif"/>
    <property type="match status" value="1"/>
</dbReference>
<dbReference type="OMA" id="CTPGSIW"/>
<proteinExistence type="predicted"/>
<dbReference type="PANTHER" id="PTHR46647:SF1">
    <property type="entry name" value="RAB9 EFFECTOR PROTEIN WITH KELCH MOTIFS"/>
    <property type="match status" value="1"/>
</dbReference>
<evidence type="ECO:0000256" key="3">
    <source>
        <dbReference type="ARBA" id="ARBA00037224"/>
    </source>
</evidence>
<evidence type="ECO:0000256" key="4">
    <source>
        <dbReference type="ARBA" id="ARBA00039295"/>
    </source>
</evidence>
<dbReference type="STRING" id="29139.ENSVURP00010012449"/>
<protein>
    <recommendedName>
        <fullName evidence="4">Rab9 effector protein with kelch motifs</fullName>
    </recommendedName>
</protein>
<comment type="function">
    <text evidence="3">Rab9 effector required for endosome to trans-Golgi network (TGN) transport.</text>
</comment>
<dbReference type="RefSeq" id="XP_027723243.1">
    <property type="nucleotide sequence ID" value="XM_027867442.1"/>
</dbReference>
<dbReference type="Pfam" id="PF24681">
    <property type="entry name" value="Kelch_KLHDC2_KLHL20_DRC7"/>
    <property type="match status" value="1"/>
</dbReference>
<keyword evidence="7" id="KW-1185">Reference proteome</keyword>
<dbReference type="PANTHER" id="PTHR46647">
    <property type="entry name" value="RAB9 EFFECTOR PROTEIN WITH KELCH MOTIFS"/>
    <property type="match status" value="1"/>
</dbReference>
<evidence type="ECO:0000313" key="5">
    <source>
        <dbReference type="Ensembl" id="ENSVURP00010012449.1"/>
    </source>
</evidence>
<gene>
    <name evidence="6" type="primary">LOC114046869</name>
    <name evidence="5" type="synonym">LOC114046872</name>
</gene>
<organism evidence="6 7">
    <name type="scientific">Vombatus ursinus</name>
    <name type="common">Common wombat</name>
    <dbReference type="NCBI Taxonomy" id="29139"/>
    <lineage>
        <taxon>Eukaryota</taxon>
        <taxon>Metazoa</taxon>
        <taxon>Chordata</taxon>
        <taxon>Craniata</taxon>
        <taxon>Vertebrata</taxon>
        <taxon>Euteleostomi</taxon>
        <taxon>Mammalia</taxon>
        <taxon>Metatheria</taxon>
        <taxon>Diprotodontia</taxon>
        <taxon>Vombatidae</taxon>
        <taxon>Vombatus</taxon>
    </lineage>
</organism>
<dbReference type="RefSeq" id="XP_027723241.1">
    <property type="nucleotide sequence ID" value="XM_027867440.1"/>
</dbReference>
<dbReference type="Ensembl" id="ENSVURT00010014180.1">
    <property type="protein sequence ID" value="ENSVURP00010012449.1"/>
    <property type="gene ID" value="ENSVURG00010009625.1"/>
</dbReference>
<evidence type="ECO:0000256" key="2">
    <source>
        <dbReference type="ARBA" id="ARBA00022737"/>
    </source>
</evidence>
<keyword evidence="1" id="KW-0880">Kelch repeat</keyword>
<name>A0A4X2LLM3_VOMUR</name>
<dbReference type="RefSeq" id="XP_027723240.1">
    <property type="nucleotide sequence ID" value="XM_027867439.1"/>
</dbReference>
<dbReference type="GeneTree" id="ENSGT00940000158763"/>
<evidence type="ECO:0000313" key="7">
    <source>
        <dbReference type="Proteomes" id="UP000314987"/>
    </source>
</evidence>